<dbReference type="SUPFAM" id="SSF48403">
    <property type="entry name" value="Ankyrin repeat"/>
    <property type="match status" value="1"/>
</dbReference>
<accession>A0ABN8RI64</accession>
<evidence type="ECO:0000313" key="4">
    <source>
        <dbReference type="Proteomes" id="UP001159405"/>
    </source>
</evidence>
<dbReference type="Proteomes" id="UP001159405">
    <property type="component" value="Unassembled WGS sequence"/>
</dbReference>
<organism evidence="3 4">
    <name type="scientific">Porites lobata</name>
    <dbReference type="NCBI Taxonomy" id="104759"/>
    <lineage>
        <taxon>Eukaryota</taxon>
        <taxon>Metazoa</taxon>
        <taxon>Cnidaria</taxon>
        <taxon>Anthozoa</taxon>
        <taxon>Hexacorallia</taxon>
        <taxon>Scleractinia</taxon>
        <taxon>Fungiina</taxon>
        <taxon>Poritidae</taxon>
        <taxon>Porites</taxon>
    </lineage>
</organism>
<keyword evidence="1" id="KW-0677">Repeat</keyword>
<gene>
    <name evidence="3" type="ORF">PLOB_00020360</name>
</gene>
<keyword evidence="2" id="KW-0040">ANK repeat</keyword>
<name>A0ABN8RI64_9CNID</name>
<dbReference type="Pfam" id="PF12796">
    <property type="entry name" value="Ank_2"/>
    <property type="match status" value="1"/>
</dbReference>
<protein>
    <submittedName>
        <fullName evidence="3">Uncharacterized protein</fullName>
    </submittedName>
</protein>
<comment type="caution">
    <text evidence="3">The sequence shown here is derived from an EMBL/GenBank/DDBJ whole genome shotgun (WGS) entry which is preliminary data.</text>
</comment>
<dbReference type="EMBL" id="CALNXK010000240">
    <property type="protein sequence ID" value="CAH3178483.1"/>
    <property type="molecule type" value="Genomic_DNA"/>
</dbReference>
<dbReference type="PANTHER" id="PTHR24189">
    <property type="entry name" value="MYOTROPHIN"/>
    <property type="match status" value="1"/>
</dbReference>
<dbReference type="Gene3D" id="1.25.40.20">
    <property type="entry name" value="Ankyrin repeat-containing domain"/>
    <property type="match status" value="2"/>
</dbReference>
<evidence type="ECO:0000313" key="3">
    <source>
        <dbReference type="EMBL" id="CAH3178483.1"/>
    </source>
</evidence>
<dbReference type="Pfam" id="PF00023">
    <property type="entry name" value="Ank"/>
    <property type="match status" value="1"/>
</dbReference>
<reference evidence="3 4" key="1">
    <citation type="submission" date="2022-05" db="EMBL/GenBank/DDBJ databases">
        <authorList>
            <consortium name="Genoscope - CEA"/>
            <person name="William W."/>
        </authorList>
    </citation>
    <scope>NUCLEOTIDE SEQUENCE [LARGE SCALE GENOMIC DNA]</scope>
</reference>
<dbReference type="InterPro" id="IPR050745">
    <property type="entry name" value="Multifunctional_regulatory"/>
</dbReference>
<dbReference type="InterPro" id="IPR036770">
    <property type="entry name" value="Ankyrin_rpt-contain_sf"/>
</dbReference>
<proteinExistence type="predicted"/>
<keyword evidence="4" id="KW-1185">Reference proteome</keyword>
<evidence type="ECO:0000256" key="2">
    <source>
        <dbReference type="ARBA" id="ARBA00023043"/>
    </source>
</evidence>
<dbReference type="InterPro" id="IPR002110">
    <property type="entry name" value="Ankyrin_rpt"/>
</dbReference>
<evidence type="ECO:0000256" key="1">
    <source>
        <dbReference type="ARBA" id="ARBA00022737"/>
    </source>
</evidence>
<sequence>MDTLDDGHLEGLRNCRMITFLIEHGAYIDLQDSIGRTALHYAMFKDEKCFLGFKHEEVSKLLAAGASHLRDNSGLTPLLRASDKCNVLMVEHLIKQPEIAKEQKIDALELLGASLALAPHKEFPFYDVKEGFEYIKHGMRERFADPSHPLLKQQMEPVEAYQNRKESQTLGELAEIKHNRDAIIMESLIIRERILGTNSLAVLPQMRAAAFYYLIGSNLHLSLLLLRNVIKIALNFNLKVLPFSRSVILRLQWIWSDDLVKDDIFVKTFDQIVIVSEHEMHRKMMEKEQDPAKCQVYIYYLRDLVWMISKLNCSRVGKLSCVSPFLKTLCKLNPCDLSGKSLLHMFAIFHCTDHCNVSYTDATKLLVNAGFDVSSTDSNGNTALHTIACISPYCYSNGTHIRITDMLQVLIDEGAHHDFVNNDGRTPMDMAETVEARIILTEQKRKLELQCIAAKAVKKLGISYQGVVPKTLEKYISMH</sequence>